<gene>
    <name evidence="1" type="ORF">IJ22_41100</name>
</gene>
<dbReference type="PATRIC" id="fig|162209.4.peg.4351"/>
<evidence type="ECO:0000313" key="1">
    <source>
        <dbReference type="EMBL" id="ALS24407.1"/>
    </source>
</evidence>
<proteinExistence type="predicted"/>
<sequence>MRNAVQEAILEGVANGIVQPVFLFAQISNQFNDLGMGVVQFWAELDELVHAEHPVIELEGGRLPDYSGNLDSDFLRYVRIRPTSLGCELLQGRADCVHVNGIKRWLGGYQAHGKGPVWRWNGSVEQLMYL</sequence>
<reference evidence="2" key="1">
    <citation type="submission" date="2015-12" db="EMBL/GenBank/DDBJ databases">
        <title>Complete genome sequences of two moderately thermophilic Paenibacillus species.</title>
        <authorList>
            <person name="Butler R.III."/>
            <person name="Wang J."/>
            <person name="Stark B.C."/>
            <person name="Pombert J.-F."/>
        </authorList>
    </citation>
    <scope>NUCLEOTIDE SEQUENCE [LARGE SCALE GENOMIC DNA]</scope>
    <source>
        <strain evidence="2">32O-Y</strain>
    </source>
</reference>
<dbReference type="AlphaFoldDB" id="A0A0U2VY37"/>
<reference evidence="1 2" key="2">
    <citation type="journal article" date="2016" name="Genome Announc.">
        <title>Complete Genome Sequences of Two Interactive Moderate Thermophiles, Paenibacillus napthalenovorans 32O-Y and Paenibacillus sp. 32O-W.</title>
        <authorList>
            <person name="Butler R.R.III."/>
            <person name="Wang J."/>
            <person name="Stark B.C."/>
            <person name="Pombert J.F."/>
        </authorList>
    </citation>
    <scope>NUCLEOTIDE SEQUENCE [LARGE SCALE GENOMIC DNA]</scope>
    <source>
        <strain evidence="1 2">32O-Y</strain>
    </source>
</reference>
<dbReference type="EMBL" id="CP013652">
    <property type="protein sequence ID" value="ALS24407.1"/>
    <property type="molecule type" value="Genomic_DNA"/>
</dbReference>
<name>A0A0U2VY37_9BACL</name>
<keyword evidence="2" id="KW-1185">Reference proteome</keyword>
<organism evidence="1 2">
    <name type="scientific">Paenibacillus naphthalenovorans</name>
    <dbReference type="NCBI Taxonomy" id="162209"/>
    <lineage>
        <taxon>Bacteria</taxon>
        <taxon>Bacillati</taxon>
        <taxon>Bacillota</taxon>
        <taxon>Bacilli</taxon>
        <taxon>Bacillales</taxon>
        <taxon>Paenibacillaceae</taxon>
        <taxon>Paenibacillus</taxon>
    </lineage>
</organism>
<evidence type="ECO:0000313" key="2">
    <source>
        <dbReference type="Proteomes" id="UP000061660"/>
    </source>
</evidence>
<protein>
    <submittedName>
        <fullName evidence="1">Uncharacterized protein</fullName>
    </submittedName>
</protein>
<dbReference type="Proteomes" id="UP000061660">
    <property type="component" value="Chromosome"/>
</dbReference>
<dbReference type="KEGG" id="pnp:IJ22_41100"/>
<dbReference type="STRING" id="162209.IJ22_41100"/>
<accession>A0A0U2VY37</accession>